<dbReference type="RefSeq" id="WP_120245845.1">
    <property type="nucleotide sequence ID" value="NZ_RAPO01000003.1"/>
</dbReference>
<keyword evidence="2" id="KW-1133">Transmembrane helix</keyword>
<keyword evidence="2" id="KW-0812">Transmembrane</keyword>
<dbReference type="InterPro" id="IPR058675">
    <property type="entry name" value="DUF8054_C"/>
</dbReference>
<evidence type="ECO:0000256" key="1">
    <source>
        <dbReference type="SAM" id="MobiDB-lite"/>
    </source>
</evidence>
<evidence type="ECO:0000259" key="4">
    <source>
        <dbReference type="Pfam" id="PF26237"/>
    </source>
</evidence>
<sequence>MASERSGPLERFRRPEYTGTNRCLPCTAVNIALAVALSAAVAVASLPAAPIVFALSLAAIYFRGYLVPGTPTLTKRYFPDWLLAAFDKDPSPAGPSTNAGTQAAAGRTRDHDEDDAAAAPSPTSIDPERVFLEHRIVVPCTDGEDRTNADQPTDDVCLPDPVRGAWQTEIDARRDGDRRRQVARFLETDPAAVTIDRRDDRVTVRVDERLVGRWESEPALLADLAGAQVLADQIPDWNRRPLGHRSQLANGLRAFLETCPRCGGPVSLGTETVDSCCRSQQVYALTCDDCAARLLEAPR</sequence>
<evidence type="ECO:0000259" key="5">
    <source>
        <dbReference type="Pfam" id="PF26238"/>
    </source>
</evidence>
<organism evidence="6 7">
    <name type="scientific">Halopiger aswanensis</name>
    <dbReference type="NCBI Taxonomy" id="148449"/>
    <lineage>
        <taxon>Archaea</taxon>
        <taxon>Methanobacteriati</taxon>
        <taxon>Methanobacteriota</taxon>
        <taxon>Stenosarchaea group</taxon>
        <taxon>Halobacteria</taxon>
        <taxon>Halobacteriales</taxon>
        <taxon>Natrialbaceae</taxon>
        <taxon>Halopiger</taxon>
    </lineage>
</organism>
<comment type="caution">
    <text evidence="6">The sequence shown here is derived from an EMBL/GenBank/DDBJ whole genome shotgun (WGS) entry which is preliminary data.</text>
</comment>
<dbReference type="Pfam" id="PF26236">
    <property type="entry name" value="DUF8054_N"/>
    <property type="match status" value="1"/>
</dbReference>
<feature type="domain" description="DUF8054" evidence="3">
    <location>
        <begin position="9"/>
        <end position="89"/>
    </location>
</feature>
<dbReference type="Pfam" id="PF26238">
    <property type="entry name" value="DUF8054_M"/>
    <property type="match status" value="1"/>
</dbReference>
<keyword evidence="7" id="KW-1185">Reference proteome</keyword>
<feature type="region of interest" description="Disordered" evidence="1">
    <location>
        <begin position="142"/>
        <end position="161"/>
    </location>
</feature>
<feature type="transmembrane region" description="Helical" evidence="2">
    <location>
        <begin position="21"/>
        <end position="42"/>
    </location>
</feature>
<evidence type="ECO:0000313" key="6">
    <source>
        <dbReference type="EMBL" id="RKD93860.1"/>
    </source>
</evidence>
<feature type="domain" description="DUF8054" evidence="4">
    <location>
        <begin position="257"/>
        <end position="297"/>
    </location>
</feature>
<evidence type="ECO:0000259" key="3">
    <source>
        <dbReference type="Pfam" id="PF26236"/>
    </source>
</evidence>
<dbReference type="Proteomes" id="UP000283805">
    <property type="component" value="Unassembled WGS sequence"/>
</dbReference>
<evidence type="ECO:0000256" key="2">
    <source>
        <dbReference type="SAM" id="Phobius"/>
    </source>
</evidence>
<keyword evidence="2" id="KW-0472">Membrane</keyword>
<dbReference type="OrthoDB" id="292134at2157"/>
<evidence type="ECO:0000313" key="7">
    <source>
        <dbReference type="Proteomes" id="UP000283805"/>
    </source>
</evidence>
<dbReference type="Pfam" id="PF26237">
    <property type="entry name" value="DUF8054_C"/>
    <property type="match status" value="1"/>
</dbReference>
<gene>
    <name evidence="6" type="ORF">ATJ93_3495</name>
</gene>
<accession>A0A419WEF2</accession>
<reference evidence="6 7" key="1">
    <citation type="submission" date="2018-09" db="EMBL/GenBank/DDBJ databases">
        <title>Genomic Encyclopedia of Archaeal and Bacterial Type Strains, Phase II (KMG-II): from individual species to whole genera.</title>
        <authorList>
            <person name="Goeker M."/>
        </authorList>
    </citation>
    <scope>NUCLEOTIDE SEQUENCE [LARGE SCALE GENOMIC DNA]</scope>
    <source>
        <strain evidence="6 7">DSM 13151</strain>
    </source>
</reference>
<name>A0A419WEF2_9EURY</name>
<feature type="region of interest" description="Disordered" evidence="1">
    <location>
        <begin position="89"/>
        <end position="124"/>
    </location>
</feature>
<dbReference type="AlphaFoldDB" id="A0A419WEF2"/>
<feature type="transmembrane region" description="Helical" evidence="2">
    <location>
        <begin position="48"/>
        <end position="66"/>
    </location>
</feature>
<dbReference type="InterPro" id="IPR058775">
    <property type="entry name" value="DUF8054_M"/>
</dbReference>
<protein>
    <submittedName>
        <fullName evidence="6">Uncharacterized protein</fullName>
    </submittedName>
</protein>
<proteinExistence type="predicted"/>
<feature type="domain" description="DUF8054" evidence="5">
    <location>
        <begin position="126"/>
        <end position="253"/>
    </location>
</feature>
<dbReference type="EMBL" id="RAPO01000003">
    <property type="protein sequence ID" value="RKD93860.1"/>
    <property type="molecule type" value="Genomic_DNA"/>
</dbReference>
<dbReference type="InterPro" id="IPR058674">
    <property type="entry name" value="DUF8054_N"/>
</dbReference>